<comment type="catalytic activity">
    <reaction evidence="8 9">
        <text>(R)-4'-phosphopantetheine + ATP + H(+) = 3'-dephospho-CoA + diphosphate</text>
        <dbReference type="Rhea" id="RHEA:19801"/>
        <dbReference type="ChEBI" id="CHEBI:15378"/>
        <dbReference type="ChEBI" id="CHEBI:30616"/>
        <dbReference type="ChEBI" id="CHEBI:33019"/>
        <dbReference type="ChEBI" id="CHEBI:57328"/>
        <dbReference type="ChEBI" id="CHEBI:61723"/>
        <dbReference type="EC" id="2.7.7.3"/>
    </reaction>
</comment>
<comment type="cofactor">
    <cofactor evidence="9">
        <name>Mg(2+)</name>
        <dbReference type="ChEBI" id="CHEBI:18420"/>
    </cofactor>
</comment>
<comment type="function">
    <text evidence="9">Reversibly transfers an adenylyl group from ATP to 4'-phosphopantetheine, yielding dephospho-CoA (dPCoA) and pyrophosphate.</text>
</comment>
<feature type="binding site" evidence="9">
    <location>
        <position position="103"/>
    </location>
    <ligand>
        <name>ATP</name>
        <dbReference type="ChEBI" id="CHEBI:30616"/>
    </ligand>
</feature>
<keyword evidence="6 9" id="KW-0460">Magnesium</keyword>
<feature type="site" description="Transition state stabilizer" evidence="9">
    <location>
        <position position="22"/>
    </location>
</feature>
<dbReference type="GO" id="GO:0015937">
    <property type="term" value="P:coenzyme A biosynthetic process"/>
    <property type="evidence" value="ECO:0007669"/>
    <property type="project" value="UniProtKB-UniRule"/>
</dbReference>
<reference evidence="11 12" key="1">
    <citation type="journal article" date="2009" name="Stand. Genomic Sci.">
        <title>Complete genome sequence of Pirellula staleyi type strain (ATCC 27377).</title>
        <authorList>
            <person name="Clum A."/>
            <person name="Tindall B.J."/>
            <person name="Sikorski J."/>
            <person name="Ivanova N."/>
            <person name="Mavrommatis K."/>
            <person name="Lucas S."/>
            <person name="Glavina del Rio T."/>
            <person name="Nolan M."/>
            <person name="Chen F."/>
            <person name="Tice H."/>
            <person name="Pitluck S."/>
            <person name="Cheng J.F."/>
            <person name="Chertkov O."/>
            <person name="Brettin T."/>
            <person name="Han C."/>
            <person name="Detter J.C."/>
            <person name="Kuske C."/>
            <person name="Bruce D."/>
            <person name="Goodwin L."/>
            <person name="Ovchinikova G."/>
            <person name="Pati A."/>
            <person name="Mikhailova N."/>
            <person name="Chen A."/>
            <person name="Palaniappan K."/>
            <person name="Land M."/>
            <person name="Hauser L."/>
            <person name="Chang Y.J."/>
            <person name="Jeffries C.D."/>
            <person name="Chain P."/>
            <person name="Rohde M."/>
            <person name="Goker M."/>
            <person name="Bristow J."/>
            <person name="Eisen J.A."/>
            <person name="Markowitz V."/>
            <person name="Hugenholtz P."/>
            <person name="Kyrpides N.C."/>
            <person name="Klenk H.P."/>
            <person name="Lapidus A."/>
        </authorList>
    </citation>
    <scope>NUCLEOTIDE SEQUENCE [LARGE SCALE GENOMIC DNA]</scope>
    <source>
        <strain evidence="12">ATCC 27377 / DSM 6068 / ICPB 4128</strain>
    </source>
</reference>
<feature type="domain" description="Cytidyltransferase-like" evidence="10">
    <location>
        <begin position="10"/>
        <end position="138"/>
    </location>
</feature>
<feature type="binding site" evidence="9">
    <location>
        <position position="22"/>
    </location>
    <ligand>
        <name>ATP</name>
        <dbReference type="ChEBI" id="CHEBI:30616"/>
    </ligand>
</feature>
<protein>
    <recommendedName>
        <fullName evidence="9">Phosphopantetheine adenylyltransferase</fullName>
        <ecNumber evidence="9">2.7.7.3</ecNumber>
    </recommendedName>
    <alternativeName>
        <fullName evidence="9">Dephospho-CoA pyrophosphorylase</fullName>
    </alternativeName>
    <alternativeName>
        <fullName evidence="9">Pantetheine-phosphate adenylyltransferase</fullName>
        <shortName evidence="9">PPAT</shortName>
    </alternativeName>
</protein>
<dbReference type="PRINTS" id="PR01020">
    <property type="entry name" value="LPSBIOSNTHSS"/>
</dbReference>
<feature type="binding site" evidence="9">
    <location>
        <begin position="14"/>
        <end position="15"/>
    </location>
    <ligand>
        <name>ATP</name>
        <dbReference type="ChEBI" id="CHEBI:30616"/>
    </ligand>
</feature>
<dbReference type="NCBIfam" id="TIGR01510">
    <property type="entry name" value="coaD_prev_kdtB"/>
    <property type="match status" value="1"/>
</dbReference>
<feature type="binding site" evidence="9">
    <location>
        <position position="14"/>
    </location>
    <ligand>
        <name>substrate</name>
    </ligand>
</feature>
<dbReference type="EC" id="2.7.7.3" evidence="9"/>
<feature type="binding site" evidence="9">
    <location>
        <begin position="93"/>
        <end position="95"/>
    </location>
    <ligand>
        <name>ATP</name>
        <dbReference type="ChEBI" id="CHEBI:30616"/>
    </ligand>
</feature>
<organism evidence="11 12">
    <name type="scientific">Pirellula staleyi (strain ATCC 27377 / DSM 6068 / ICPB 4128)</name>
    <name type="common">Pirella staleyi</name>
    <dbReference type="NCBI Taxonomy" id="530564"/>
    <lineage>
        <taxon>Bacteria</taxon>
        <taxon>Pseudomonadati</taxon>
        <taxon>Planctomycetota</taxon>
        <taxon>Planctomycetia</taxon>
        <taxon>Pirellulales</taxon>
        <taxon>Pirellulaceae</taxon>
        <taxon>Pirellula</taxon>
    </lineage>
</organism>
<feature type="binding site" evidence="9">
    <location>
        <position position="78"/>
    </location>
    <ligand>
        <name>substrate</name>
    </ligand>
</feature>
<comment type="similarity">
    <text evidence="9">Belongs to the bacterial CoaD family.</text>
</comment>
<evidence type="ECO:0000256" key="9">
    <source>
        <dbReference type="HAMAP-Rule" id="MF_00151"/>
    </source>
</evidence>
<feature type="binding site" evidence="9">
    <location>
        <position position="46"/>
    </location>
    <ligand>
        <name>substrate</name>
    </ligand>
</feature>
<keyword evidence="12" id="KW-1185">Reference proteome</keyword>
<evidence type="ECO:0000256" key="7">
    <source>
        <dbReference type="ARBA" id="ARBA00022993"/>
    </source>
</evidence>
<dbReference type="GO" id="GO:0005524">
    <property type="term" value="F:ATP binding"/>
    <property type="evidence" value="ECO:0007669"/>
    <property type="project" value="UniProtKB-KW"/>
</dbReference>
<dbReference type="GO" id="GO:0004595">
    <property type="term" value="F:pantetheine-phosphate adenylyltransferase activity"/>
    <property type="evidence" value="ECO:0007669"/>
    <property type="project" value="UniProtKB-UniRule"/>
</dbReference>
<feature type="binding site" evidence="9">
    <location>
        <position position="92"/>
    </location>
    <ligand>
        <name>substrate</name>
    </ligand>
</feature>
<dbReference type="UniPathway" id="UPA00241">
    <property type="reaction ID" value="UER00355"/>
</dbReference>
<sequence>MTRSDSRVAVYTGSFDPITLGHLNVIERSSKLVDKLIVGIGINSEKSHLFPPEERVELVTQATSQIGNVEVRAFSNLAVEFVRHCGARVMIRGVRPLTDLAGEFTMMMANRHLDPGIETVFLMADEEFAHVSSSLIKQITPLASDEMLARFVPRSIIPALRQRIRGKS</sequence>
<accession>D2R058</accession>
<evidence type="ECO:0000256" key="2">
    <source>
        <dbReference type="ARBA" id="ARBA00022679"/>
    </source>
</evidence>
<evidence type="ECO:0000313" key="12">
    <source>
        <dbReference type="Proteomes" id="UP000001887"/>
    </source>
</evidence>
<keyword evidence="7 9" id="KW-0173">Coenzyme A biosynthesis</keyword>
<name>D2R058_PIRSD</name>
<evidence type="ECO:0000256" key="4">
    <source>
        <dbReference type="ARBA" id="ARBA00022741"/>
    </source>
</evidence>
<dbReference type="InterPro" id="IPR014729">
    <property type="entry name" value="Rossmann-like_a/b/a_fold"/>
</dbReference>
<dbReference type="GO" id="GO:0005737">
    <property type="term" value="C:cytoplasm"/>
    <property type="evidence" value="ECO:0007669"/>
    <property type="project" value="UniProtKB-SubCell"/>
</dbReference>
<keyword evidence="2 9" id="KW-0808">Transferase</keyword>
<evidence type="ECO:0000256" key="8">
    <source>
        <dbReference type="ARBA" id="ARBA00029346"/>
    </source>
</evidence>
<dbReference type="HAMAP" id="MF_00151">
    <property type="entry name" value="PPAT_bact"/>
    <property type="match status" value="1"/>
</dbReference>
<dbReference type="CDD" id="cd02163">
    <property type="entry name" value="PPAT"/>
    <property type="match status" value="1"/>
</dbReference>
<keyword evidence="5 9" id="KW-0067">ATP-binding</keyword>
<dbReference type="Pfam" id="PF01467">
    <property type="entry name" value="CTP_transf_like"/>
    <property type="match status" value="1"/>
</dbReference>
<keyword evidence="1 9" id="KW-0963">Cytoplasm</keyword>
<evidence type="ECO:0000256" key="3">
    <source>
        <dbReference type="ARBA" id="ARBA00022695"/>
    </source>
</evidence>
<keyword evidence="4 9" id="KW-0547">Nucleotide-binding</keyword>
<evidence type="ECO:0000256" key="1">
    <source>
        <dbReference type="ARBA" id="ARBA00022490"/>
    </source>
</evidence>
<dbReference type="EMBL" id="CP001848">
    <property type="protein sequence ID" value="ADB18423.1"/>
    <property type="molecule type" value="Genomic_DNA"/>
</dbReference>
<dbReference type="HOGENOM" id="CLU_100149_0_1_0"/>
<comment type="subcellular location">
    <subcellularLocation>
        <location evidence="9">Cytoplasm</location>
    </subcellularLocation>
</comment>
<gene>
    <name evidence="9" type="primary">coaD</name>
    <name evidence="11" type="ordered locus">Psta_3768</name>
</gene>
<dbReference type="SUPFAM" id="SSF52374">
    <property type="entry name" value="Nucleotidylyl transferase"/>
    <property type="match status" value="1"/>
</dbReference>
<dbReference type="eggNOG" id="COG0669">
    <property type="taxonomic scope" value="Bacteria"/>
</dbReference>
<dbReference type="OrthoDB" id="9806661at2"/>
<comment type="subunit">
    <text evidence="9">Homohexamer.</text>
</comment>
<dbReference type="PANTHER" id="PTHR21342">
    <property type="entry name" value="PHOSPHOPANTETHEINE ADENYLYLTRANSFERASE"/>
    <property type="match status" value="1"/>
</dbReference>
<dbReference type="STRING" id="530564.Psta_3768"/>
<dbReference type="KEGG" id="psl:Psta_3768"/>
<dbReference type="InterPro" id="IPR004821">
    <property type="entry name" value="Cyt_trans-like"/>
</dbReference>
<dbReference type="InterPro" id="IPR001980">
    <property type="entry name" value="PPAT"/>
</dbReference>
<evidence type="ECO:0000259" key="10">
    <source>
        <dbReference type="Pfam" id="PF01467"/>
    </source>
</evidence>
<feature type="binding site" evidence="9">
    <location>
        <begin position="128"/>
        <end position="134"/>
    </location>
    <ligand>
        <name>ATP</name>
        <dbReference type="ChEBI" id="CHEBI:30616"/>
    </ligand>
</feature>
<comment type="pathway">
    <text evidence="9">Cofactor biosynthesis; coenzyme A biosynthesis; CoA from (R)-pantothenate: step 4/5.</text>
</comment>
<proteinExistence type="inferred from homology"/>
<dbReference type="NCBIfam" id="TIGR00125">
    <property type="entry name" value="cyt_tran_rel"/>
    <property type="match status" value="1"/>
</dbReference>
<evidence type="ECO:0000313" key="11">
    <source>
        <dbReference type="EMBL" id="ADB18423.1"/>
    </source>
</evidence>
<evidence type="ECO:0000256" key="6">
    <source>
        <dbReference type="ARBA" id="ARBA00022842"/>
    </source>
</evidence>
<dbReference type="Proteomes" id="UP000001887">
    <property type="component" value="Chromosome"/>
</dbReference>
<evidence type="ECO:0000256" key="5">
    <source>
        <dbReference type="ARBA" id="ARBA00022840"/>
    </source>
</evidence>
<keyword evidence="3 9" id="KW-0548">Nucleotidyltransferase</keyword>
<dbReference type="AlphaFoldDB" id="D2R058"/>
<dbReference type="Gene3D" id="3.40.50.620">
    <property type="entry name" value="HUPs"/>
    <property type="match status" value="1"/>
</dbReference>
<dbReference type="PANTHER" id="PTHR21342:SF1">
    <property type="entry name" value="PHOSPHOPANTETHEINE ADENYLYLTRANSFERASE"/>
    <property type="match status" value="1"/>
</dbReference>